<dbReference type="Pfam" id="PF00011">
    <property type="entry name" value="HSP20"/>
    <property type="match status" value="1"/>
</dbReference>
<proteinExistence type="inferred from homology"/>
<dbReference type="PANTHER" id="PTHR43670:SF121">
    <property type="entry name" value="PROTEIN RESTRICTED TEV MOVEMENT 2"/>
    <property type="match status" value="1"/>
</dbReference>
<keyword evidence="5" id="KW-0611">Plant defense</keyword>
<dbReference type="SUPFAM" id="SSF49764">
    <property type="entry name" value="HSP20-like chaperones"/>
    <property type="match status" value="2"/>
</dbReference>
<comment type="subcellular location">
    <subcellularLocation>
        <location evidence="1">Cell membrane</location>
        <topology evidence="1">Single-pass membrane protein</topology>
    </subcellularLocation>
</comment>
<dbReference type="GO" id="GO:0006952">
    <property type="term" value="P:defense response"/>
    <property type="evidence" value="ECO:0007669"/>
    <property type="project" value="UniProtKB-KW"/>
</dbReference>
<dbReference type="Gene3D" id="2.60.40.790">
    <property type="match status" value="2"/>
</dbReference>
<gene>
    <name evidence="12" type="ORF">SVIM_LOCUS303968</name>
</gene>
<feature type="region of interest" description="Disordered" evidence="10">
    <location>
        <begin position="115"/>
        <end position="150"/>
    </location>
</feature>
<dbReference type="AlphaFoldDB" id="A0A6N2M1D7"/>
<sequence>MATTDRGDGFTRYTAYPMSRPLELYNYLQPASEWKEEDGALVLLLRIPSVRHEQLGVTVESTNEIKVSGEYTPAGDDRTVRFNSVYGSIPENFSSSELTVDLTLRIRIPKIISAAQNGPKGSQATTSQEAAQETRDEQKGQKNGEYLKEKRWLHPEPVSEDVKWELKEEESSIFLLIHLLNFQEDQVKIIPLPSSHAIQVHAERSLASNRRSRFNRDFPVPENCDVNKMQARFQAGVFTIEVPKVTTRQPCPEATDKPPIPPNSAVSSSVGEEKGKADSLEGIEEAASREPSRVRRINIGVTQNHPLDVETGQVSGRQKPTTLSMLQLCSEDQVKIIPLPSSQAIRDLAERPLAGNRRSWFNQCFPVPENRDVQAGVFIVEVSKATTRQPCPAEETTTTDEDPIPPNLSVGEGGGQEKSMTSQLSQIHERVWKNIKPKDTSTAEKEEVNE</sequence>
<evidence type="ECO:0000256" key="8">
    <source>
        <dbReference type="PROSITE-ProRule" id="PRU00285"/>
    </source>
</evidence>
<keyword evidence="4" id="KW-0677">Repeat</keyword>
<name>A0A6N2M1D7_SALVM</name>
<evidence type="ECO:0000256" key="7">
    <source>
        <dbReference type="ARBA" id="ARBA00023136"/>
    </source>
</evidence>
<evidence type="ECO:0000256" key="5">
    <source>
        <dbReference type="ARBA" id="ARBA00022821"/>
    </source>
</evidence>
<evidence type="ECO:0000256" key="6">
    <source>
        <dbReference type="ARBA" id="ARBA00022989"/>
    </source>
</evidence>
<comment type="similarity">
    <text evidence="8 9">Belongs to the small heat shock protein (HSP20) family.</text>
</comment>
<keyword evidence="6" id="KW-1133">Transmembrane helix</keyword>
<evidence type="ECO:0000259" key="11">
    <source>
        <dbReference type="PROSITE" id="PS01031"/>
    </source>
</evidence>
<accession>A0A6N2M1D7</accession>
<dbReference type="InterPro" id="IPR002068">
    <property type="entry name" value="A-crystallin/Hsp20_dom"/>
</dbReference>
<evidence type="ECO:0000256" key="2">
    <source>
        <dbReference type="ARBA" id="ARBA00022475"/>
    </source>
</evidence>
<protein>
    <recommendedName>
        <fullName evidence="11">SHSP domain-containing protein</fullName>
    </recommendedName>
</protein>
<feature type="domain" description="SHSP" evidence="11">
    <location>
        <begin position="153"/>
        <end position="263"/>
    </location>
</feature>
<dbReference type="GO" id="GO:0005886">
    <property type="term" value="C:plasma membrane"/>
    <property type="evidence" value="ECO:0007669"/>
    <property type="project" value="UniProtKB-SubCell"/>
</dbReference>
<dbReference type="PROSITE" id="PS01031">
    <property type="entry name" value="SHSP"/>
    <property type="match status" value="1"/>
</dbReference>
<dbReference type="InterPro" id="IPR008978">
    <property type="entry name" value="HSP20-like_chaperone"/>
</dbReference>
<keyword evidence="2" id="KW-1003">Cell membrane</keyword>
<evidence type="ECO:0000256" key="4">
    <source>
        <dbReference type="ARBA" id="ARBA00022737"/>
    </source>
</evidence>
<evidence type="ECO:0000256" key="9">
    <source>
        <dbReference type="RuleBase" id="RU003616"/>
    </source>
</evidence>
<dbReference type="PANTHER" id="PTHR43670">
    <property type="entry name" value="HEAT SHOCK PROTEIN 26"/>
    <property type="match status" value="1"/>
</dbReference>
<organism evidence="12">
    <name type="scientific">Salix viminalis</name>
    <name type="common">Common osier</name>
    <name type="synonym">Basket willow</name>
    <dbReference type="NCBI Taxonomy" id="40686"/>
    <lineage>
        <taxon>Eukaryota</taxon>
        <taxon>Viridiplantae</taxon>
        <taxon>Streptophyta</taxon>
        <taxon>Embryophyta</taxon>
        <taxon>Tracheophyta</taxon>
        <taxon>Spermatophyta</taxon>
        <taxon>Magnoliopsida</taxon>
        <taxon>eudicotyledons</taxon>
        <taxon>Gunneridae</taxon>
        <taxon>Pentapetalae</taxon>
        <taxon>rosids</taxon>
        <taxon>fabids</taxon>
        <taxon>Malpighiales</taxon>
        <taxon>Salicaceae</taxon>
        <taxon>Saliceae</taxon>
        <taxon>Salix</taxon>
    </lineage>
</organism>
<feature type="compositionally biased region" description="Basic and acidic residues" evidence="10">
    <location>
        <begin position="427"/>
        <end position="450"/>
    </location>
</feature>
<feature type="region of interest" description="Disordered" evidence="10">
    <location>
        <begin position="248"/>
        <end position="291"/>
    </location>
</feature>
<evidence type="ECO:0000256" key="1">
    <source>
        <dbReference type="ARBA" id="ARBA00004162"/>
    </source>
</evidence>
<evidence type="ECO:0000256" key="3">
    <source>
        <dbReference type="ARBA" id="ARBA00022692"/>
    </source>
</evidence>
<feature type="compositionally biased region" description="Polar residues" evidence="10">
    <location>
        <begin position="115"/>
        <end position="131"/>
    </location>
</feature>
<feature type="region of interest" description="Disordered" evidence="10">
    <location>
        <begin position="387"/>
        <end position="450"/>
    </location>
</feature>
<evidence type="ECO:0000256" key="10">
    <source>
        <dbReference type="SAM" id="MobiDB-lite"/>
    </source>
</evidence>
<keyword evidence="7" id="KW-0472">Membrane</keyword>
<evidence type="ECO:0000313" key="12">
    <source>
        <dbReference type="EMBL" id="VFU47418.1"/>
    </source>
</evidence>
<reference evidence="12" key="1">
    <citation type="submission" date="2019-03" db="EMBL/GenBank/DDBJ databases">
        <authorList>
            <person name="Mank J."/>
            <person name="Almeida P."/>
        </authorList>
    </citation>
    <scope>NUCLEOTIDE SEQUENCE</scope>
    <source>
        <strain evidence="12">78183</strain>
    </source>
</reference>
<dbReference type="CDD" id="cd06464">
    <property type="entry name" value="ACD_sHsps-like"/>
    <property type="match status" value="1"/>
</dbReference>
<keyword evidence="3" id="KW-0812">Transmembrane</keyword>
<dbReference type="EMBL" id="CAADRP010001663">
    <property type="protein sequence ID" value="VFU47418.1"/>
    <property type="molecule type" value="Genomic_DNA"/>
</dbReference>
<feature type="compositionally biased region" description="Basic and acidic residues" evidence="10">
    <location>
        <begin position="132"/>
        <end position="150"/>
    </location>
</feature>
<dbReference type="GO" id="GO:0034605">
    <property type="term" value="P:cellular response to heat"/>
    <property type="evidence" value="ECO:0007669"/>
    <property type="project" value="TreeGrafter"/>
</dbReference>